<organism evidence="2 3">
    <name type="scientific">Actinomadura rudentiformis</name>
    <dbReference type="NCBI Taxonomy" id="359158"/>
    <lineage>
        <taxon>Bacteria</taxon>
        <taxon>Bacillati</taxon>
        <taxon>Actinomycetota</taxon>
        <taxon>Actinomycetes</taxon>
        <taxon>Streptosporangiales</taxon>
        <taxon>Thermomonosporaceae</taxon>
        <taxon>Actinomadura</taxon>
    </lineage>
</organism>
<sequence>MTVGLVGVHYPEPEYFDEFISRVHQAVETMSTTPGCLSAACWVTVDGGAIVTTGQWESEEALKASFAIAGAAGVDFAYDERERLPRDVFHLRSL</sequence>
<dbReference type="AlphaFoldDB" id="A0A6H9YN00"/>
<gene>
    <name evidence="2" type="ORF">F8566_45715</name>
</gene>
<evidence type="ECO:0000313" key="2">
    <source>
        <dbReference type="EMBL" id="KAB2340166.1"/>
    </source>
</evidence>
<proteinExistence type="predicted"/>
<keyword evidence="3" id="KW-1185">Reference proteome</keyword>
<dbReference type="OrthoDB" id="4570906at2"/>
<accession>A0A6H9YN00</accession>
<dbReference type="Pfam" id="PF03992">
    <property type="entry name" value="ABM"/>
    <property type="match status" value="1"/>
</dbReference>
<dbReference type="Proteomes" id="UP000468735">
    <property type="component" value="Unassembled WGS sequence"/>
</dbReference>
<comment type="caution">
    <text evidence="2">The sequence shown here is derived from an EMBL/GenBank/DDBJ whole genome shotgun (WGS) entry which is preliminary data.</text>
</comment>
<evidence type="ECO:0000313" key="3">
    <source>
        <dbReference type="Proteomes" id="UP000468735"/>
    </source>
</evidence>
<dbReference type="RefSeq" id="WP_151570019.1">
    <property type="nucleotide sequence ID" value="NZ_WBMT01000031.1"/>
</dbReference>
<feature type="domain" description="ABM" evidence="1">
    <location>
        <begin position="9"/>
        <end position="65"/>
    </location>
</feature>
<evidence type="ECO:0000259" key="1">
    <source>
        <dbReference type="Pfam" id="PF03992"/>
    </source>
</evidence>
<dbReference type="InterPro" id="IPR011008">
    <property type="entry name" value="Dimeric_a/b-barrel"/>
</dbReference>
<name>A0A6H9YN00_9ACTN</name>
<dbReference type="InterPro" id="IPR007138">
    <property type="entry name" value="ABM_dom"/>
</dbReference>
<reference evidence="2 3" key="1">
    <citation type="submission" date="2019-09" db="EMBL/GenBank/DDBJ databases">
        <title>Actinomadura physcomitrii sp. nov., a novel actinomycete isolated from moss [Physcomitrium sphaericum (Ludw) Fuernr].</title>
        <authorList>
            <person name="Zhuang X."/>
            <person name="Liu C."/>
        </authorList>
    </citation>
    <scope>NUCLEOTIDE SEQUENCE [LARGE SCALE GENOMIC DNA]</scope>
    <source>
        <strain evidence="2 3">HMC1</strain>
    </source>
</reference>
<dbReference type="SUPFAM" id="SSF54909">
    <property type="entry name" value="Dimeric alpha+beta barrel"/>
    <property type="match status" value="1"/>
</dbReference>
<dbReference type="Gene3D" id="3.30.70.100">
    <property type="match status" value="1"/>
</dbReference>
<dbReference type="EMBL" id="WBMT01000031">
    <property type="protein sequence ID" value="KAB2340166.1"/>
    <property type="molecule type" value="Genomic_DNA"/>
</dbReference>
<protein>
    <recommendedName>
        <fullName evidence="1">ABM domain-containing protein</fullName>
    </recommendedName>
</protein>